<dbReference type="Proteomes" id="UP000270988">
    <property type="component" value="Chromosome"/>
</dbReference>
<name>A0A3S5C1Y5_9MICC</name>
<protein>
    <submittedName>
        <fullName evidence="1">Uncharacterized protein</fullName>
    </submittedName>
</protein>
<dbReference type="AlphaFoldDB" id="A0A3S5C1Y5"/>
<sequence length="111" mass="12305">MFTGGSDDEAVCIRRLRWHLVQARATRKERAFGAWLSMYNSSSSPASPLTPARSYQENLRAASVPARGGYQAVSIQDYARISSKRDEFLNFLLLPNPEGIPAVEYAGLRVA</sequence>
<dbReference type="EMBL" id="LR134521">
    <property type="protein sequence ID" value="VEJ31222.1"/>
    <property type="molecule type" value="Genomic_DNA"/>
</dbReference>
<proteinExistence type="predicted"/>
<gene>
    <name evidence="1" type="ORF">NCTC10918_02527</name>
</gene>
<dbReference type="STRING" id="762948.HMPREF0733_11343"/>
<evidence type="ECO:0000313" key="2">
    <source>
        <dbReference type="Proteomes" id="UP000270988"/>
    </source>
</evidence>
<organism evidence="1 2">
    <name type="scientific">Rothia dentocariosa</name>
    <dbReference type="NCBI Taxonomy" id="2047"/>
    <lineage>
        <taxon>Bacteria</taxon>
        <taxon>Bacillati</taxon>
        <taxon>Actinomycetota</taxon>
        <taxon>Actinomycetes</taxon>
        <taxon>Micrococcales</taxon>
        <taxon>Micrococcaceae</taxon>
        <taxon>Rothia</taxon>
    </lineage>
</organism>
<evidence type="ECO:0000313" key="1">
    <source>
        <dbReference type="EMBL" id="VEJ31222.1"/>
    </source>
</evidence>
<reference evidence="1 2" key="1">
    <citation type="submission" date="2018-12" db="EMBL/GenBank/DDBJ databases">
        <authorList>
            <consortium name="Pathogen Informatics"/>
        </authorList>
    </citation>
    <scope>NUCLEOTIDE SEQUENCE [LARGE SCALE GENOMIC DNA]</scope>
    <source>
        <strain evidence="1 2">NCTC10918</strain>
    </source>
</reference>
<accession>A0A3S5C1Y5</accession>